<protein>
    <submittedName>
        <fullName evidence="1">Terminase small subunit</fullName>
    </submittedName>
</protein>
<organism evidence="1">
    <name type="scientific">Myoviridae sp. ct6eX13</name>
    <dbReference type="NCBI Taxonomy" id="2827660"/>
    <lineage>
        <taxon>Viruses</taxon>
        <taxon>Duplodnaviria</taxon>
        <taxon>Heunggongvirae</taxon>
        <taxon>Uroviricota</taxon>
        <taxon>Caudoviricetes</taxon>
    </lineage>
</organism>
<dbReference type="EMBL" id="BK032750">
    <property type="protein sequence ID" value="DAF58330.1"/>
    <property type="molecule type" value="Genomic_DNA"/>
</dbReference>
<proteinExistence type="predicted"/>
<reference evidence="1" key="1">
    <citation type="journal article" date="2021" name="Proc. Natl. Acad. Sci. U.S.A.">
        <title>A Catalog of Tens of Thousands of Viruses from Human Metagenomes Reveals Hidden Associations with Chronic Diseases.</title>
        <authorList>
            <person name="Tisza M.J."/>
            <person name="Buck C.B."/>
        </authorList>
    </citation>
    <scope>NUCLEOTIDE SEQUENCE</scope>
    <source>
        <strain evidence="1">Ct6eX13</strain>
    </source>
</reference>
<sequence length="82" mass="8652">MKAWKATATDGKNPSVLDPHYKVITQQRSDILSHRESLGLTPKGLQRLRKSSSEQGSAGDGIGQKLDDLMAAVGGYDVVGGG</sequence>
<accession>A0A8S5T6D6</accession>
<evidence type="ECO:0000313" key="1">
    <source>
        <dbReference type="EMBL" id="DAF58330.1"/>
    </source>
</evidence>
<name>A0A8S5T6D6_9CAUD</name>